<dbReference type="PANTHER" id="PTHR12616:SF1">
    <property type="entry name" value="VACUOLAR PROTEIN SORTING-ASSOCIATED PROTEIN 41 HOMOLOG"/>
    <property type="match status" value="1"/>
</dbReference>
<comment type="caution">
    <text evidence="6">The sequence shown here is derived from an EMBL/GenBank/DDBJ whole genome shotgun (WGS) entry which is preliminary data.</text>
</comment>
<dbReference type="EMBL" id="JANBUH010000031">
    <property type="protein sequence ID" value="KAJ2756253.1"/>
    <property type="molecule type" value="Genomic_DNA"/>
</dbReference>
<dbReference type="GO" id="GO:0016236">
    <property type="term" value="P:macroautophagy"/>
    <property type="evidence" value="ECO:0007669"/>
    <property type="project" value="TreeGrafter"/>
</dbReference>
<evidence type="ECO:0000256" key="2">
    <source>
        <dbReference type="ARBA" id="ARBA00022927"/>
    </source>
</evidence>
<dbReference type="CDD" id="cd16448">
    <property type="entry name" value="RING-H2"/>
    <property type="match status" value="1"/>
</dbReference>
<name>A0A9W8H238_9FUNG</name>
<dbReference type="Proteomes" id="UP001140011">
    <property type="component" value="Unassembled WGS sequence"/>
</dbReference>
<dbReference type="SUPFAM" id="SSF46565">
    <property type="entry name" value="Chaperone J-domain"/>
    <property type="match status" value="1"/>
</dbReference>
<dbReference type="SUPFAM" id="SSF57850">
    <property type="entry name" value="RING/U-box"/>
    <property type="match status" value="1"/>
</dbReference>
<dbReference type="InterPro" id="IPR000547">
    <property type="entry name" value="Clathrin_H-chain/VPS_repeat"/>
</dbReference>
<dbReference type="GO" id="GO:0034058">
    <property type="term" value="P:endosomal vesicle fusion"/>
    <property type="evidence" value="ECO:0007669"/>
    <property type="project" value="TreeGrafter"/>
</dbReference>
<dbReference type="Gene3D" id="1.25.40.10">
    <property type="entry name" value="Tetratricopeptide repeat domain"/>
    <property type="match status" value="1"/>
</dbReference>
<evidence type="ECO:0000313" key="6">
    <source>
        <dbReference type="EMBL" id="KAJ2756253.1"/>
    </source>
</evidence>
<dbReference type="Pfam" id="PF00226">
    <property type="entry name" value="DnaJ"/>
    <property type="match status" value="1"/>
</dbReference>
<feature type="compositionally biased region" description="Acidic residues" evidence="4">
    <location>
        <begin position="191"/>
        <end position="207"/>
    </location>
</feature>
<dbReference type="InterPro" id="IPR001841">
    <property type="entry name" value="Znf_RING"/>
</dbReference>
<evidence type="ECO:0000256" key="4">
    <source>
        <dbReference type="SAM" id="MobiDB-lite"/>
    </source>
</evidence>
<dbReference type="Gene3D" id="3.30.40.10">
    <property type="entry name" value="Zinc/RING finger domain, C3HC4 (zinc finger)"/>
    <property type="match status" value="1"/>
</dbReference>
<dbReference type="SMART" id="SM00299">
    <property type="entry name" value="CLH"/>
    <property type="match status" value="1"/>
</dbReference>
<dbReference type="GO" id="GO:0006623">
    <property type="term" value="P:protein targeting to vacuole"/>
    <property type="evidence" value="ECO:0007669"/>
    <property type="project" value="InterPro"/>
</dbReference>
<dbReference type="InterPro" id="IPR013083">
    <property type="entry name" value="Znf_RING/FYVE/PHD"/>
</dbReference>
<dbReference type="PRINTS" id="PR00625">
    <property type="entry name" value="JDOMAIN"/>
</dbReference>
<gene>
    <name evidence="6" type="primary">VPS41</name>
    <name evidence="6" type="ORF">GGI19_000971</name>
</gene>
<dbReference type="CDD" id="cd06257">
    <property type="entry name" value="DnaJ"/>
    <property type="match status" value="1"/>
</dbReference>
<dbReference type="InterPro" id="IPR057780">
    <property type="entry name" value="Beta-prop_Vps41"/>
</dbReference>
<dbReference type="SMART" id="SM00320">
    <property type="entry name" value="WD40"/>
    <property type="match status" value="2"/>
</dbReference>
<dbReference type="InterPro" id="IPR011990">
    <property type="entry name" value="TPR-like_helical_dom_sf"/>
</dbReference>
<evidence type="ECO:0000256" key="3">
    <source>
        <dbReference type="PROSITE-ProRule" id="PRU01006"/>
    </source>
</evidence>
<keyword evidence="1" id="KW-0813">Transport</keyword>
<dbReference type="Gene3D" id="1.10.287.110">
    <property type="entry name" value="DnaJ domain"/>
    <property type="match status" value="1"/>
</dbReference>
<feature type="compositionally biased region" description="Acidic residues" evidence="4">
    <location>
        <begin position="215"/>
        <end position="230"/>
    </location>
</feature>
<dbReference type="PROSITE" id="PS50076">
    <property type="entry name" value="DNAJ_2"/>
    <property type="match status" value="1"/>
</dbReference>
<dbReference type="GO" id="GO:0005770">
    <property type="term" value="C:late endosome"/>
    <property type="evidence" value="ECO:0007669"/>
    <property type="project" value="TreeGrafter"/>
</dbReference>
<accession>A0A9W8H238</accession>
<dbReference type="Pfam" id="PF23411">
    <property type="entry name" value="Beta-prop_Vps41"/>
    <property type="match status" value="1"/>
</dbReference>
<dbReference type="PANTHER" id="PTHR12616">
    <property type="entry name" value="VACUOLAR PROTEIN SORTING VPS41"/>
    <property type="match status" value="1"/>
</dbReference>
<evidence type="ECO:0000313" key="7">
    <source>
        <dbReference type="Proteomes" id="UP001140011"/>
    </source>
</evidence>
<proteinExistence type="predicted"/>
<keyword evidence="7" id="KW-1185">Reference proteome</keyword>
<dbReference type="InterPro" id="IPR001680">
    <property type="entry name" value="WD40_rpt"/>
</dbReference>
<dbReference type="InterPro" id="IPR045111">
    <property type="entry name" value="Vps41/Vps8"/>
</dbReference>
<sequence>MTESPSDVDRILQLEATQLSRQREVDRVLTQSVLDPFSILGVPHTCTPTDIKLAYRNKSRLIHPDKTAHAQARDAFERLKRAETELMDDDKRKSILTMMQEARRELAAEWKREEKGEEFERAVVEKYKAIMVDIEWRKRQRLKQELAKEGAASAKEEEAAKERRKRKEADKAWEDSRDQRVTILGGKSTDADTESLDANDDTPDFDDTGAPLVDSESEDDSEEEEEDEDEPALRYKRLGGSVPGLFEKDTASTLRACERFLVLGTHWGNVIVIDIEGNLIKQWRAHSATVNSVSVDLDNEYVASAGDDGRVVVHGLYNDDITIVDYSRPVKAVAIDPMFSRKRRFVCGGTGGQVIMYEKKWYAKGDTILFTSAGPILSIQWMDSLVAWACDEGVQVYDVGRAMRITQIARPEGSPRADLFTCRLQWRDSKTLDIGWADFVQVVVLKERAPDALGPLLYAEISVLFRTDFVVCGLAVYRSQFLVLTYGDHETVDQGRVDSDGGGQARNRNAQPPELRVINRNIEEMSSDALPLDGYSLLQPNDYALAYCPPATAGEDPDTWFILSPKQLVAVRPRGLADHVQWLTERENYQQALSDIEDAYAGRGPWAMYRDQVKEPEYQAIGQHYAQLLMDAGDSAEAAQVCLRVLPRTGEPSAVAAWESWIFAFAEANALQLVAPHIPTSGLSSTVYEMVLAFLLTSDIAQFKELVFAWPPTLFNAFSVALAVEDQLEKTAGERGALQETLAFLYDRLNQPAKSLKYHLELYTPGVLDRIGRENLFDAVRDKAELVMRYDDHELGGEARALGDRCEAKGVLLLTDNTDAIPCSSVVKQLVQSPEHLHVYLHTLLGKDPHLGAPFADLQVELYAEYDPAKLLSFLRISTYYTFDRALEICEERGLVPEMVFILGRMGDNHRALMLIIERLRDVPRAIEFAREQNDPELWSDLMVYSKDKPEFIVGLLELGGTLTNPTKLIRSVPRGLVVPDIRRALTNVLYDYHLQVELCTDCKHVLDADCELLSEGLRRVQHQGLAVDSDQVCLVCQDSLAGSVALSFWCGHVFHDRCVLHPDVLKKTMLKSMSELSFGRRNTRLMHGSIEQRRMLTQSKLDRTMLIRQYHPVCPVCAEYDQKKMAQMHTGWSSSERKDRGEEPVPTELLPPMQALML</sequence>
<dbReference type="SMART" id="SM00271">
    <property type="entry name" value="DnaJ"/>
    <property type="match status" value="1"/>
</dbReference>
<organism evidence="6 7">
    <name type="scientific">Coemansia pectinata</name>
    <dbReference type="NCBI Taxonomy" id="1052879"/>
    <lineage>
        <taxon>Eukaryota</taxon>
        <taxon>Fungi</taxon>
        <taxon>Fungi incertae sedis</taxon>
        <taxon>Zoopagomycota</taxon>
        <taxon>Kickxellomycotina</taxon>
        <taxon>Kickxellomycetes</taxon>
        <taxon>Kickxellales</taxon>
        <taxon>Kickxellaceae</taxon>
        <taxon>Coemansia</taxon>
    </lineage>
</organism>
<dbReference type="SUPFAM" id="SSF50978">
    <property type="entry name" value="WD40 repeat-like"/>
    <property type="match status" value="1"/>
</dbReference>
<evidence type="ECO:0000256" key="1">
    <source>
        <dbReference type="ARBA" id="ARBA00022448"/>
    </source>
</evidence>
<dbReference type="GO" id="GO:0030897">
    <property type="term" value="C:HOPS complex"/>
    <property type="evidence" value="ECO:0007669"/>
    <property type="project" value="TreeGrafter"/>
</dbReference>
<dbReference type="InterPro" id="IPR015943">
    <property type="entry name" value="WD40/YVTN_repeat-like_dom_sf"/>
</dbReference>
<dbReference type="PROSITE" id="PS50236">
    <property type="entry name" value="CHCR"/>
    <property type="match status" value="1"/>
</dbReference>
<dbReference type="Pfam" id="PF23556">
    <property type="entry name" value="TPR_Vps41"/>
    <property type="match status" value="1"/>
</dbReference>
<keyword evidence="2" id="KW-0653">Protein transport</keyword>
<dbReference type="InterPro" id="IPR036869">
    <property type="entry name" value="J_dom_sf"/>
</dbReference>
<dbReference type="OrthoDB" id="244107at2759"/>
<feature type="region of interest" description="Disordered" evidence="4">
    <location>
        <begin position="147"/>
        <end position="234"/>
    </location>
</feature>
<feature type="domain" description="J" evidence="5">
    <location>
        <begin position="35"/>
        <end position="99"/>
    </location>
</feature>
<feature type="region of interest" description="Disordered" evidence="4">
    <location>
        <begin position="1129"/>
        <end position="1159"/>
    </location>
</feature>
<reference evidence="6" key="1">
    <citation type="submission" date="2022-07" db="EMBL/GenBank/DDBJ databases">
        <title>Phylogenomic reconstructions and comparative analyses of Kickxellomycotina fungi.</title>
        <authorList>
            <person name="Reynolds N.K."/>
            <person name="Stajich J.E."/>
            <person name="Barry K."/>
            <person name="Grigoriev I.V."/>
            <person name="Crous P."/>
            <person name="Smith M.E."/>
        </authorList>
    </citation>
    <scope>NUCLEOTIDE SEQUENCE</scope>
    <source>
        <strain evidence="6">BCRC 34297</strain>
    </source>
</reference>
<dbReference type="InterPro" id="IPR036322">
    <property type="entry name" value="WD40_repeat_dom_sf"/>
</dbReference>
<feature type="repeat" description="CHCR" evidence="3">
    <location>
        <begin position="811"/>
        <end position="955"/>
    </location>
</feature>
<feature type="compositionally biased region" description="Basic and acidic residues" evidence="4">
    <location>
        <begin position="147"/>
        <end position="180"/>
    </location>
</feature>
<dbReference type="Gene3D" id="2.130.10.10">
    <property type="entry name" value="YVTN repeat-like/Quinoprotein amine dehydrogenase"/>
    <property type="match status" value="1"/>
</dbReference>
<dbReference type="AlphaFoldDB" id="A0A9W8H238"/>
<protein>
    <submittedName>
        <fullName evidence="6">Vacuolar protein sorting-associated protein 41</fullName>
    </submittedName>
</protein>
<dbReference type="SMART" id="SM00184">
    <property type="entry name" value="RING"/>
    <property type="match status" value="1"/>
</dbReference>
<dbReference type="InterPro" id="IPR016024">
    <property type="entry name" value="ARM-type_fold"/>
</dbReference>
<evidence type="ECO:0000259" key="5">
    <source>
        <dbReference type="PROSITE" id="PS50076"/>
    </source>
</evidence>
<dbReference type="GO" id="GO:0009267">
    <property type="term" value="P:cellular response to starvation"/>
    <property type="evidence" value="ECO:0007669"/>
    <property type="project" value="TreeGrafter"/>
</dbReference>
<dbReference type="InterPro" id="IPR001623">
    <property type="entry name" value="DnaJ_domain"/>
</dbReference>
<dbReference type="SUPFAM" id="SSF48371">
    <property type="entry name" value="ARM repeat"/>
    <property type="match status" value="1"/>
</dbReference>